<accession>G0PAU9</accession>
<evidence type="ECO:0000313" key="1">
    <source>
        <dbReference type="EMBL" id="EGT50007.1"/>
    </source>
</evidence>
<reference evidence="2" key="1">
    <citation type="submission" date="2011-07" db="EMBL/GenBank/DDBJ databases">
        <authorList>
            <consortium name="Caenorhabditis brenneri Sequencing and Analysis Consortium"/>
            <person name="Wilson R.K."/>
        </authorList>
    </citation>
    <scope>NUCLEOTIDE SEQUENCE [LARGE SCALE GENOMIC DNA]</scope>
    <source>
        <strain evidence="2">PB2801</strain>
    </source>
</reference>
<gene>
    <name evidence="1" type="ORF">CAEBREN_00384</name>
</gene>
<name>G0PAU9_CAEBE</name>
<organism evidence="2">
    <name type="scientific">Caenorhabditis brenneri</name>
    <name type="common">Nematode worm</name>
    <dbReference type="NCBI Taxonomy" id="135651"/>
    <lineage>
        <taxon>Eukaryota</taxon>
        <taxon>Metazoa</taxon>
        <taxon>Ecdysozoa</taxon>
        <taxon>Nematoda</taxon>
        <taxon>Chromadorea</taxon>
        <taxon>Rhabditida</taxon>
        <taxon>Rhabditina</taxon>
        <taxon>Rhabditomorpha</taxon>
        <taxon>Rhabditoidea</taxon>
        <taxon>Rhabditidae</taxon>
        <taxon>Peloderinae</taxon>
        <taxon>Caenorhabditis</taxon>
    </lineage>
</organism>
<proteinExistence type="predicted"/>
<dbReference type="EMBL" id="GL380190">
    <property type="protein sequence ID" value="EGT50007.1"/>
    <property type="molecule type" value="Genomic_DNA"/>
</dbReference>
<sequence length="189" mass="21614">MAEIWIRRLEFNLGTRASREYVFSPQFIQLEHTPLNTDVALSLNVVDFMSRRMNKNGRSRYSMDYVGKRCSKEEYGQKMEESGIKAEGMIHKGRNQVGVILSDEAGNEIQPNDVSGVPLVNAYFSLICAITKALGRRNLVVDSIYSMYGNDAREMMSRVDELCKLQNLQIIATSEPTNLYHREIRVIQI</sequence>
<protein>
    <submittedName>
        <fullName evidence="1">Uncharacterized protein</fullName>
    </submittedName>
</protein>
<keyword evidence="2" id="KW-1185">Reference proteome</keyword>
<dbReference type="Proteomes" id="UP000008068">
    <property type="component" value="Unassembled WGS sequence"/>
</dbReference>
<dbReference type="HOGENOM" id="CLU_090108_0_0_1"/>
<dbReference type="InParanoid" id="G0PAU9"/>
<dbReference type="AlphaFoldDB" id="G0PAU9"/>
<evidence type="ECO:0000313" key="2">
    <source>
        <dbReference type="Proteomes" id="UP000008068"/>
    </source>
</evidence>